<dbReference type="GO" id="GO:0006310">
    <property type="term" value="P:DNA recombination"/>
    <property type="evidence" value="ECO:0007669"/>
    <property type="project" value="UniProtKB-KW"/>
</dbReference>
<protein>
    <recommendedName>
        <fullName evidence="5">Tyr recombinase domain-containing protein</fullName>
    </recommendedName>
</protein>
<gene>
    <name evidence="3" type="ORF">DFH08DRAFT_719515</name>
</gene>
<dbReference type="GO" id="GO:0015074">
    <property type="term" value="P:DNA integration"/>
    <property type="evidence" value="ECO:0007669"/>
    <property type="project" value="InterPro"/>
</dbReference>
<proteinExistence type="predicted"/>
<dbReference type="AlphaFoldDB" id="A0AAD7EBT1"/>
<sequence length="380" mass="41894">YAANLAPLPSPHRPHVLARDRLRLWVPSQARNSLDAAGRPVNVTTEDLARIEAVLLEAWAEGTRDTYGSGLLVWHVFHDKRGTPEVQRAPTSPVLLAAFIACIAGAYSGKTIANYVYGVRAWHILHGAPWLINAPELEALLDGANRLTPATSKRKKRLPYTVDLIIRILRHLDLTIPLHAAVYSCLTTTFWSAGRVGEFTVKTLTAFVPAKHVKPADVADTIDRNGLEMTEFDLPTTKSAPQGEKVSWAEQDGPADPKAALKNHMAVNDPPAGGPLFAYKDGKNLTKHKPLTKSKFLQVLAAAIKQAGLEPMQGHGIRIGATLEYLLRGVPFDVMKTKGRWASTAFEVYLTKHAQILAPYMQANPEIHTHFVRYTMPRVR</sequence>
<dbReference type="Proteomes" id="UP001218218">
    <property type="component" value="Unassembled WGS sequence"/>
</dbReference>
<evidence type="ECO:0000256" key="2">
    <source>
        <dbReference type="ARBA" id="ARBA00023172"/>
    </source>
</evidence>
<evidence type="ECO:0000256" key="1">
    <source>
        <dbReference type="ARBA" id="ARBA00023125"/>
    </source>
</evidence>
<dbReference type="Gene3D" id="1.10.150.130">
    <property type="match status" value="1"/>
</dbReference>
<accession>A0AAD7EBT1</accession>
<feature type="non-terminal residue" evidence="3">
    <location>
        <position position="1"/>
    </location>
</feature>
<dbReference type="EMBL" id="JARIHO010000083">
    <property type="protein sequence ID" value="KAJ7309129.1"/>
    <property type="molecule type" value="Genomic_DNA"/>
</dbReference>
<dbReference type="GO" id="GO:0003677">
    <property type="term" value="F:DNA binding"/>
    <property type="evidence" value="ECO:0007669"/>
    <property type="project" value="UniProtKB-KW"/>
</dbReference>
<evidence type="ECO:0000313" key="4">
    <source>
        <dbReference type="Proteomes" id="UP001218218"/>
    </source>
</evidence>
<dbReference type="SUPFAM" id="SSF47823">
    <property type="entry name" value="lambda integrase-like, N-terminal domain"/>
    <property type="match status" value="1"/>
</dbReference>
<dbReference type="InterPro" id="IPR011010">
    <property type="entry name" value="DNA_brk_join_enz"/>
</dbReference>
<evidence type="ECO:0008006" key="5">
    <source>
        <dbReference type="Google" id="ProtNLM"/>
    </source>
</evidence>
<dbReference type="PANTHER" id="PTHR34605:SF3">
    <property type="entry name" value="P CELL-TYPE AGGLUTINATION PROTEIN MAP4-LIKE-RELATED"/>
    <property type="match status" value="1"/>
</dbReference>
<dbReference type="SUPFAM" id="SSF56349">
    <property type="entry name" value="DNA breaking-rejoining enzymes"/>
    <property type="match status" value="1"/>
</dbReference>
<name>A0AAD7EBT1_9AGAR</name>
<reference evidence="3" key="1">
    <citation type="submission" date="2023-03" db="EMBL/GenBank/DDBJ databases">
        <title>Massive genome expansion in bonnet fungi (Mycena s.s.) driven by repeated elements and novel gene families across ecological guilds.</title>
        <authorList>
            <consortium name="Lawrence Berkeley National Laboratory"/>
            <person name="Harder C.B."/>
            <person name="Miyauchi S."/>
            <person name="Viragh M."/>
            <person name="Kuo A."/>
            <person name="Thoen E."/>
            <person name="Andreopoulos B."/>
            <person name="Lu D."/>
            <person name="Skrede I."/>
            <person name="Drula E."/>
            <person name="Henrissat B."/>
            <person name="Morin E."/>
            <person name="Kohler A."/>
            <person name="Barry K."/>
            <person name="LaButti K."/>
            <person name="Morin E."/>
            <person name="Salamov A."/>
            <person name="Lipzen A."/>
            <person name="Mereny Z."/>
            <person name="Hegedus B."/>
            <person name="Baldrian P."/>
            <person name="Stursova M."/>
            <person name="Weitz H."/>
            <person name="Taylor A."/>
            <person name="Grigoriev I.V."/>
            <person name="Nagy L.G."/>
            <person name="Martin F."/>
            <person name="Kauserud H."/>
        </authorList>
    </citation>
    <scope>NUCLEOTIDE SEQUENCE</scope>
    <source>
        <strain evidence="3">CBHHK002</strain>
    </source>
</reference>
<keyword evidence="2" id="KW-0233">DNA recombination</keyword>
<dbReference type="InterPro" id="IPR013762">
    <property type="entry name" value="Integrase-like_cat_sf"/>
</dbReference>
<keyword evidence="1" id="KW-0238">DNA-binding</keyword>
<dbReference type="InterPro" id="IPR052925">
    <property type="entry name" value="Phage_Integrase-like_Recomb"/>
</dbReference>
<keyword evidence="4" id="KW-1185">Reference proteome</keyword>
<comment type="caution">
    <text evidence="3">The sequence shown here is derived from an EMBL/GenBank/DDBJ whole genome shotgun (WGS) entry which is preliminary data.</text>
</comment>
<organism evidence="3 4">
    <name type="scientific">Mycena albidolilacea</name>
    <dbReference type="NCBI Taxonomy" id="1033008"/>
    <lineage>
        <taxon>Eukaryota</taxon>
        <taxon>Fungi</taxon>
        <taxon>Dikarya</taxon>
        <taxon>Basidiomycota</taxon>
        <taxon>Agaricomycotina</taxon>
        <taxon>Agaricomycetes</taxon>
        <taxon>Agaricomycetidae</taxon>
        <taxon>Agaricales</taxon>
        <taxon>Marasmiineae</taxon>
        <taxon>Mycenaceae</taxon>
        <taxon>Mycena</taxon>
    </lineage>
</organism>
<dbReference type="Gene3D" id="1.10.443.10">
    <property type="entry name" value="Intergrase catalytic core"/>
    <property type="match status" value="1"/>
</dbReference>
<evidence type="ECO:0000313" key="3">
    <source>
        <dbReference type="EMBL" id="KAJ7309129.1"/>
    </source>
</evidence>
<dbReference type="InterPro" id="IPR010998">
    <property type="entry name" value="Integrase_recombinase_N"/>
</dbReference>
<dbReference type="PANTHER" id="PTHR34605">
    <property type="entry name" value="PHAGE_INTEGRASE DOMAIN-CONTAINING PROTEIN"/>
    <property type="match status" value="1"/>
</dbReference>